<gene>
    <name evidence="1" type="ORF">DESME_09600</name>
</gene>
<organism evidence="1 2">
    <name type="scientific">Desulfitobacterium metallireducens DSM 15288</name>
    <dbReference type="NCBI Taxonomy" id="871968"/>
    <lineage>
        <taxon>Bacteria</taxon>
        <taxon>Bacillati</taxon>
        <taxon>Bacillota</taxon>
        <taxon>Clostridia</taxon>
        <taxon>Eubacteriales</taxon>
        <taxon>Desulfitobacteriaceae</taxon>
        <taxon>Desulfitobacterium</taxon>
    </lineage>
</organism>
<evidence type="ECO:0000313" key="1">
    <source>
        <dbReference type="EMBL" id="AHF07255.1"/>
    </source>
</evidence>
<dbReference type="STRING" id="871968.DESME_09600"/>
<dbReference type="OrthoDB" id="1797229at2"/>
<dbReference type="AlphaFoldDB" id="W0E8T5"/>
<dbReference type="HOGENOM" id="CLU_116312_0_0_9"/>
<dbReference type="RefSeq" id="WP_006716228.1">
    <property type="nucleotide sequence ID" value="NZ_CP007032.1"/>
</dbReference>
<keyword evidence="2" id="KW-1185">Reference proteome</keyword>
<protein>
    <submittedName>
        <fullName evidence="1">Uncharacterized protein</fullName>
    </submittedName>
</protein>
<dbReference type="KEGG" id="dmt:DESME_09600"/>
<dbReference type="eggNOG" id="ENOG502ZQAS">
    <property type="taxonomic scope" value="Bacteria"/>
</dbReference>
<dbReference type="EMBL" id="CP007032">
    <property type="protein sequence ID" value="AHF07255.1"/>
    <property type="molecule type" value="Genomic_DNA"/>
</dbReference>
<name>W0E8T5_9FIRM</name>
<reference evidence="1 2" key="1">
    <citation type="submission" date="2013-12" db="EMBL/GenBank/DDBJ databases">
        <authorList>
            <consortium name="DOE Joint Genome Institute"/>
            <person name="Smidt H."/>
            <person name="Huntemann M."/>
            <person name="Han J."/>
            <person name="Chen A."/>
            <person name="Kyrpides N."/>
            <person name="Mavromatis K."/>
            <person name="Markowitz V."/>
            <person name="Palaniappan K."/>
            <person name="Ivanova N."/>
            <person name="Schaumberg A."/>
            <person name="Pati A."/>
            <person name="Liolios K."/>
            <person name="Nordberg H.P."/>
            <person name="Cantor M.N."/>
            <person name="Hua S.X."/>
            <person name="Woyke T."/>
        </authorList>
    </citation>
    <scope>NUCLEOTIDE SEQUENCE [LARGE SCALE GENOMIC DNA]</scope>
    <source>
        <strain evidence="2">DSM 15288</strain>
    </source>
</reference>
<accession>W0E8T5</accession>
<sequence>MQTPLTRLPFHPPTDYYCEELTPIDGQICELLVKRKELSDDNPGFPHLDQISSWSEQYGLNEDWLRRIFSLMYGEHNWVPPVEPSDFLKFVPILKSVEINRVVYAVTHMKQYRNASVVYIETEVNKNEPFTRLGHNRFELNISPEYQCRQNGGYGQQKGMVHSFVVTPPLPDEVAGIVFNLTIKPFREIPEIQEVALEETVTIK</sequence>
<evidence type="ECO:0000313" key="2">
    <source>
        <dbReference type="Proteomes" id="UP000010847"/>
    </source>
</evidence>
<proteinExistence type="predicted"/>
<dbReference type="Proteomes" id="UP000010847">
    <property type="component" value="Chromosome"/>
</dbReference>